<dbReference type="Pfam" id="PF07275">
    <property type="entry name" value="ArdA"/>
    <property type="match status" value="1"/>
</dbReference>
<proteinExistence type="predicted"/>
<organism evidence="1 2">
    <name type="scientific">Rhodobium gokarnense</name>
    <dbReference type="NCBI Taxonomy" id="364296"/>
    <lineage>
        <taxon>Bacteria</taxon>
        <taxon>Pseudomonadati</taxon>
        <taxon>Pseudomonadota</taxon>
        <taxon>Alphaproteobacteria</taxon>
        <taxon>Hyphomicrobiales</taxon>
        <taxon>Rhodobiaceae</taxon>
        <taxon>Rhodobium</taxon>
    </lineage>
</organism>
<dbReference type="InterPro" id="IPR009899">
    <property type="entry name" value="ArdA"/>
</dbReference>
<dbReference type="Gene3D" id="1.10.10.1190">
    <property type="entry name" value="Antirestriction protein ArdA, domain 3"/>
    <property type="match status" value="1"/>
</dbReference>
<evidence type="ECO:0000313" key="2">
    <source>
        <dbReference type="Proteomes" id="UP001209755"/>
    </source>
</evidence>
<keyword evidence="2" id="KW-1185">Reference proteome</keyword>
<comment type="caution">
    <text evidence="1">The sequence shown here is derived from an EMBL/GenBank/DDBJ whole genome shotgun (WGS) entry which is preliminary data.</text>
</comment>
<sequence>MSPLPLIYPPEAVYFAQPYSIVAEGFYFSALEEYEARAAGHTDRHGMPVEEYEIQFIDGDNARLFNALNVNQATLSLWFETFAELDPDNDDYLKAVYLAENGYAMADIPDRLDDLTVWHGTAEEYAQELVEDCYELPEALRYYVDYAAVARDMRLNGEINEVDIDGETVLIMGY</sequence>
<protein>
    <recommendedName>
        <fullName evidence="3">Antirestriction protein ArdA</fullName>
    </recommendedName>
</protein>
<dbReference type="RefSeq" id="WP_264601034.1">
    <property type="nucleotide sequence ID" value="NZ_JAOQNS010000004.1"/>
</dbReference>
<reference evidence="2" key="1">
    <citation type="submission" date="2023-07" db="EMBL/GenBank/DDBJ databases">
        <title>Genome sequencing of Purple Non-Sulfur Bacteria from various extreme environments.</title>
        <authorList>
            <person name="Mayer M."/>
        </authorList>
    </citation>
    <scope>NUCLEOTIDE SEQUENCE [LARGE SCALE GENOMIC DNA]</scope>
    <source>
        <strain evidence="2">DSM 17935</strain>
    </source>
</reference>
<name>A0ABT3HAE8_9HYPH</name>
<accession>A0ABT3HAE8</accession>
<evidence type="ECO:0000313" key="1">
    <source>
        <dbReference type="EMBL" id="MCW2307377.1"/>
    </source>
</evidence>
<dbReference type="InterPro" id="IPR041893">
    <property type="entry name" value="ArdA_dom3"/>
</dbReference>
<gene>
    <name evidence="1" type="ORF">M2319_001708</name>
</gene>
<evidence type="ECO:0008006" key="3">
    <source>
        <dbReference type="Google" id="ProtNLM"/>
    </source>
</evidence>
<dbReference type="EMBL" id="JAOQNS010000004">
    <property type="protein sequence ID" value="MCW2307377.1"/>
    <property type="molecule type" value="Genomic_DNA"/>
</dbReference>
<dbReference type="Proteomes" id="UP001209755">
    <property type="component" value="Unassembled WGS sequence"/>
</dbReference>